<proteinExistence type="predicted"/>
<feature type="compositionally biased region" description="Polar residues" evidence="1">
    <location>
        <begin position="36"/>
        <end position="50"/>
    </location>
</feature>
<keyword evidence="4" id="KW-1185">Reference proteome</keyword>
<accession>A0ABS1DFK4</accession>
<reference evidence="3 4" key="1">
    <citation type="journal article" date="2020" name="Microorganisms">
        <title>Osmotic Adaptation and Compatible Solute Biosynthesis of Phototrophic Bacteria as Revealed from Genome Analyses.</title>
        <authorList>
            <person name="Imhoff J.F."/>
            <person name="Rahn T."/>
            <person name="Kunzel S."/>
            <person name="Keller A."/>
            <person name="Neulinger S.C."/>
        </authorList>
    </citation>
    <scope>NUCLEOTIDE SEQUENCE [LARGE SCALE GENOMIC DNA]</scope>
    <source>
        <strain evidence="3 4">DSM 9895</strain>
    </source>
</reference>
<dbReference type="Proteomes" id="UP001296873">
    <property type="component" value="Unassembled WGS sequence"/>
</dbReference>
<feature type="signal peptide" evidence="2">
    <location>
        <begin position="1"/>
        <end position="21"/>
    </location>
</feature>
<dbReference type="EMBL" id="NRRL01000036">
    <property type="protein sequence ID" value="MBK1669014.1"/>
    <property type="molecule type" value="Genomic_DNA"/>
</dbReference>
<feature type="region of interest" description="Disordered" evidence="1">
    <location>
        <begin position="31"/>
        <end position="53"/>
    </location>
</feature>
<protein>
    <submittedName>
        <fullName evidence="3">Uncharacterized protein</fullName>
    </submittedName>
</protein>
<feature type="chain" id="PRO_5045442050" evidence="2">
    <location>
        <begin position="22"/>
        <end position="564"/>
    </location>
</feature>
<name>A0ABS1DFK4_9PROT</name>
<keyword evidence="2" id="KW-0732">Signal</keyword>
<dbReference type="RefSeq" id="WP_200341339.1">
    <property type="nucleotide sequence ID" value="NZ_NRRL01000036.1"/>
</dbReference>
<evidence type="ECO:0000256" key="2">
    <source>
        <dbReference type="SAM" id="SignalP"/>
    </source>
</evidence>
<evidence type="ECO:0000313" key="3">
    <source>
        <dbReference type="EMBL" id="MBK1669014.1"/>
    </source>
</evidence>
<organism evidence="3 4">
    <name type="scientific">Rhodovibrio sodomensis</name>
    <dbReference type="NCBI Taxonomy" id="1088"/>
    <lineage>
        <taxon>Bacteria</taxon>
        <taxon>Pseudomonadati</taxon>
        <taxon>Pseudomonadota</taxon>
        <taxon>Alphaproteobacteria</taxon>
        <taxon>Rhodospirillales</taxon>
        <taxon>Rhodovibrionaceae</taxon>
        <taxon>Rhodovibrio</taxon>
    </lineage>
</organism>
<evidence type="ECO:0000313" key="4">
    <source>
        <dbReference type="Proteomes" id="UP001296873"/>
    </source>
</evidence>
<evidence type="ECO:0000256" key="1">
    <source>
        <dbReference type="SAM" id="MobiDB-lite"/>
    </source>
</evidence>
<sequence>MHSAWTKNLACAALAVGAAFAPSVAVSDGAIPPPASQGSSGQENAQPETTASKEIRAWKRAASELQIGKRVMSNIVSAQDYECADAFAEEFGGFRFLSAGRVWLRDKFERESDHEWLATTSPNLLHAQSPANGLTMKSASGNPSSVFMAPRFADPQTLAPDSPLAGGLQPTLEGPGGFKGYLAERLAASSDRLRAPVFVYNVFIEETADHGGGLFDKLFSGPSKAEGVRYGRAVYLAKAPEPRKGVSCDQLAAAFRARTVGTMAELNAFKASMSEKFPKAWSDRLPSGAVKLMKRRQYQIANSTPVPPEVASMIDKPDLTASASKKVVSMFGGDLVYPETHLRLDRSGVGSITTYIEANSADDGLSGKYEPRDGSGYYATGIVSVLAPDGIRYPVARNGRGVDRNTVISQSHQELLNPSLVGNDIIRWKEVVEEDAWERGKGDGTLYTMKTVEFEVDKIEHTMKRMVFRQLQTTRLKEAFPNRYPFEWDQIGFMKKAAYRSCRRPNDQICVFDWKFYVVPDGPRDPNMEPFVSGRVRYAFESVAAGFISAVPVGVRIYEINPVR</sequence>
<comment type="caution">
    <text evidence="3">The sequence shown here is derived from an EMBL/GenBank/DDBJ whole genome shotgun (WGS) entry which is preliminary data.</text>
</comment>
<gene>
    <name evidence="3" type="ORF">CKO28_13330</name>
</gene>